<dbReference type="EMBL" id="CP017675">
    <property type="protein sequence ID" value="APB35107.1"/>
    <property type="molecule type" value="Genomic_DNA"/>
</dbReference>
<dbReference type="InterPro" id="IPR032710">
    <property type="entry name" value="NTF2-like_dom_sf"/>
</dbReference>
<name>A0A1J0AGU0_9CYAN</name>
<dbReference type="KEGG" id="glt:GlitD10_2764"/>
<keyword evidence="2" id="KW-1185">Reference proteome</keyword>
<organism evidence="1 2">
    <name type="scientific">Gloeomargarita lithophora Alchichica-D10</name>
    <dbReference type="NCBI Taxonomy" id="1188229"/>
    <lineage>
        <taxon>Bacteria</taxon>
        <taxon>Bacillati</taxon>
        <taxon>Cyanobacteriota</taxon>
        <taxon>Cyanophyceae</taxon>
        <taxon>Gloeomargaritales</taxon>
        <taxon>Gloeomargaritaceae</taxon>
        <taxon>Gloeomargarita</taxon>
    </lineage>
</organism>
<dbReference type="STRING" id="1188229.GlitD10_2764"/>
<evidence type="ECO:0000313" key="2">
    <source>
        <dbReference type="Proteomes" id="UP000180235"/>
    </source>
</evidence>
<gene>
    <name evidence="1" type="ORF">GlitD10_2764</name>
</gene>
<proteinExistence type="predicted"/>
<dbReference type="OrthoDB" id="9182871at2"/>
<dbReference type="InterPro" id="IPR009959">
    <property type="entry name" value="Cyclase_SnoaL-like"/>
</dbReference>
<dbReference type="GO" id="GO:0030638">
    <property type="term" value="P:polyketide metabolic process"/>
    <property type="evidence" value="ECO:0007669"/>
    <property type="project" value="InterPro"/>
</dbReference>
<evidence type="ECO:0000313" key="1">
    <source>
        <dbReference type="EMBL" id="APB35107.1"/>
    </source>
</evidence>
<sequence length="143" mass="15978">MATLIEQNKSIALRFAQDGWGTNPSWKKTWDELMSTDVIHHFNSTAEPIVGLEANKTFNEGLFQGFPDIHHTMEDVVAEGGKVVYRTTIQGTHMGEFLGTPPTGKAVKVNDFTLLRIVDGKIVEWWYECNLLAVMQQLGLVSA</sequence>
<dbReference type="AlphaFoldDB" id="A0A1J0AGU0"/>
<dbReference type="Pfam" id="PF07366">
    <property type="entry name" value="SnoaL"/>
    <property type="match status" value="1"/>
</dbReference>
<protein>
    <submittedName>
        <fullName evidence="1">Ester cyclase</fullName>
    </submittedName>
</protein>
<dbReference type="Proteomes" id="UP000180235">
    <property type="component" value="Chromosome"/>
</dbReference>
<dbReference type="Gene3D" id="3.10.450.50">
    <property type="match status" value="1"/>
</dbReference>
<accession>A0A1J0AGU0</accession>
<reference evidence="1 2" key="1">
    <citation type="submission" date="2016-10" db="EMBL/GenBank/DDBJ databases">
        <title>Description of Gloeomargarita lithophora gen. nov., sp. nov., a thylakoid-bearing basal-branching cyanobacterium with intracellular carbonates, and proposal for Gloeomargaritales ord. nov.</title>
        <authorList>
            <person name="Moreira D."/>
            <person name="Tavera R."/>
            <person name="Benzerara K."/>
            <person name="Skouri-Panet F."/>
            <person name="Couradeau E."/>
            <person name="Gerard E."/>
            <person name="Loussert C."/>
            <person name="Novelo E."/>
            <person name="Zivanovic Y."/>
            <person name="Lopez-Garcia P."/>
        </authorList>
    </citation>
    <scope>NUCLEOTIDE SEQUENCE [LARGE SCALE GENOMIC DNA]</scope>
    <source>
        <strain evidence="1 2">D10</strain>
    </source>
</reference>
<dbReference type="PANTHER" id="PTHR38436:SF1">
    <property type="entry name" value="ESTER CYCLASE"/>
    <property type="match status" value="1"/>
</dbReference>
<dbReference type="SUPFAM" id="SSF54427">
    <property type="entry name" value="NTF2-like"/>
    <property type="match status" value="1"/>
</dbReference>
<dbReference type="PANTHER" id="PTHR38436">
    <property type="entry name" value="POLYKETIDE CYCLASE SNOAL-LIKE DOMAIN"/>
    <property type="match status" value="1"/>
</dbReference>
<dbReference type="RefSeq" id="WP_099092503.1">
    <property type="nucleotide sequence ID" value="NZ_CP017675.1"/>
</dbReference>